<reference evidence="2" key="1">
    <citation type="submission" date="2022-05" db="EMBL/GenBank/DDBJ databases">
        <title>An RpoN-dependent PEP-CTERM gene is involved in floc formation of an Aquincola tertiaricarbonis strain.</title>
        <authorList>
            <person name="Qiu D."/>
            <person name="Xia M."/>
        </authorList>
    </citation>
    <scope>NUCLEOTIDE SEQUENCE</scope>
    <source>
        <strain evidence="2">RN12</strain>
    </source>
</reference>
<protein>
    <submittedName>
        <fullName evidence="2">PilW family protein</fullName>
    </submittedName>
</protein>
<organism evidence="2 3">
    <name type="scientific">Aquincola tertiaricarbonis</name>
    <dbReference type="NCBI Taxonomy" id="391953"/>
    <lineage>
        <taxon>Bacteria</taxon>
        <taxon>Pseudomonadati</taxon>
        <taxon>Pseudomonadota</taxon>
        <taxon>Betaproteobacteria</taxon>
        <taxon>Burkholderiales</taxon>
        <taxon>Sphaerotilaceae</taxon>
        <taxon>Aquincola</taxon>
    </lineage>
</organism>
<dbReference type="RefSeq" id="WP_250197933.1">
    <property type="nucleotide sequence ID" value="NZ_CP097636.1"/>
</dbReference>
<gene>
    <name evidence="2" type="ORF">MW290_29625</name>
</gene>
<dbReference type="InterPro" id="IPR032092">
    <property type="entry name" value="PilW"/>
</dbReference>
<proteinExistence type="predicted"/>
<keyword evidence="1" id="KW-0472">Membrane</keyword>
<evidence type="ECO:0000313" key="3">
    <source>
        <dbReference type="Proteomes" id="UP001056201"/>
    </source>
</evidence>
<dbReference type="Pfam" id="PF16074">
    <property type="entry name" value="PilW"/>
    <property type="match status" value="1"/>
</dbReference>
<sequence>MCASRRLGAAQRGLSIIELMIGIVISLLVGLAASSSAMVFGAMQRQGLGAGAAVVSGATTLAQMKEDAAQAGLGFFGNGAYMCSGLNLRVGATVLDQANFSPVRITRSGGQDQLDLVYATAVAGGANVALRTASNMGQAELQTYLPANVGDAVLLAPAQLGAPCTARSVTAVVASTETTPQTLTFAATGLHNQGAAITNPALYPIGARVSLLGALQWHRYRVVEGNLQLELPLQAGANATVVLVRNVVALRVRLGIVALGTDTLQGWVEPDAAAPGGGTWGEPTTAADAQRVRALRVNLVTRSPQAELPKAGQSCEATTAAIPLFDAADNLTLTPTDMGSTAWQCFRYRNNDMVIPLRNYIVGLRP</sequence>
<evidence type="ECO:0000256" key="1">
    <source>
        <dbReference type="SAM" id="Phobius"/>
    </source>
</evidence>
<accession>A0ABY4SEI1</accession>
<keyword evidence="1" id="KW-0812">Transmembrane</keyword>
<dbReference type="Proteomes" id="UP001056201">
    <property type="component" value="Chromosome 2"/>
</dbReference>
<evidence type="ECO:0000313" key="2">
    <source>
        <dbReference type="EMBL" id="URI09710.1"/>
    </source>
</evidence>
<keyword evidence="1" id="KW-1133">Transmembrane helix</keyword>
<name>A0ABY4SEI1_AQUTE</name>
<keyword evidence="3" id="KW-1185">Reference proteome</keyword>
<feature type="transmembrane region" description="Helical" evidence="1">
    <location>
        <begin position="21"/>
        <end position="43"/>
    </location>
</feature>
<dbReference type="EMBL" id="CP097636">
    <property type="protein sequence ID" value="URI09710.1"/>
    <property type="molecule type" value="Genomic_DNA"/>
</dbReference>